<sequence length="164" mass="18729">MRCKKDDYVYYDLQGLEGKKIDISLTPTNLSYKVGELISITGTMLPQDIGLDDFKSLEDPSLSDFRFYDQNNLPNIDYDAFGLVGVKTGFNSDKTAYNIKYTYVIKKSGLYKIMNDPSFSSQNIYSLIYISVLTGKRKPKGYRGYVPLIFTNNDKTFIDIEVVE</sequence>
<name>A0ABQ3HZZ2_9SPHI</name>
<evidence type="ECO:0000313" key="2">
    <source>
        <dbReference type="Proteomes" id="UP000620550"/>
    </source>
</evidence>
<protein>
    <submittedName>
        <fullName evidence="1">Uncharacterized protein</fullName>
    </submittedName>
</protein>
<gene>
    <name evidence="1" type="ORF">GCM10017764_20450</name>
</gene>
<dbReference type="EMBL" id="BNAF01000007">
    <property type="protein sequence ID" value="GHE37140.1"/>
    <property type="molecule type" value="Genomic_DNA"/>
</dbReference>
<comment type="caution">
    <text evidence="1">The sequence shown here is derived from an EMBL/GenBank/DDBJ whole genome shotgun (WGS) entry which is preliminary data.</text>
</comment>
<dbReference type="RefSeq" id="WP_189626568.1">
    <property type="nucleotide sequence ID" value="NZ_BNAF01000007.1"/>
</dbReference>
<accession>A0ABQ3HZZ2</accession>
<proteinExistence type="predicted"/>
<dbReference type="Proteomes" id="UP000620550">
    <property type="component" value="Unassembled WGS sequence"/>
</dbReference>
<organism evidence="1 2">
    <name type="scientific">Sphingobacterium griseoflavum</name>
    <dbReference type="NCBI Taxonomy" id="1474952"/>
    <lineage>
        <taxon>Bacteria</taxon>
        <taxon>Pseudomonadati</taxon>
        <taxon>Bacteroidota</taxon>
        <taxon>Sphingobacteriia</taxon>
        <taxon>Sphingobacteriales</taxon>
        <taxon>Sphingobacteriaceae</taxon>
        <taxon>Sphingobacterium</taxon>
    </lineage>
</organism>
<evidence type="ECO:0000313" key="1">
    <source>
        <dbReference type="EMBL" id="GHE37140.1"/>
    </source>
</evidence>
<reference evidence="2" key="1">
    <citation type="journal article" date="2019" name="Int. J. Syst. Evol. Microbiol.">
        <title>The Global Catalogue of Microorganisms (GCM) 10K type strain sequencing project: providing services to taxonomists for standard genome sequencing and annotation.</title>
        <authorList>
            <consortium name="The Broad Institute Genomics Platform"/>
            <consortium name="The Broad Institute Genome Sequencing Center for Infectious Disease"/>
            <person name="Wu L."/>
            <person name="Ma J."/>
        </authorList>
    </citation>
    <scope>NUCLEOTIDE SEQUENCE [LARGE SCALE GENOMIC DNA]</scope>
    <source>
        <strain evidence="2">CGMCC 1.12966</strain>
    </source>
</reference>
<keyword evidence="2" id="KW-1185">Reference proteome</keyword>